<protein>
    <submittedName>
        <fullName evidence="3">Uncharacterized protein</fullName>
    </submittedName>
</protein>
<name>A0A562WEZ6_9ACTN</name>
<reference evidence="3 4" key="1">
    <citation type="submission" date="2019-07" db="EMBL/GenBank/DDBJ databases">
        <title>R&amp;d 2014.</title>
        <authorList>
            <person name="Klenk H.-P."/>
        </authorList>
    </citation>
    <scope>NUCLEOTIDE SEQUENCE [LARGE SCALE GENOMIC DNA]</scope>
    <source>
        <strain evidence="3 4">DSM 43912</strain>
    </source>
</reference>
<accession>A0A562WEZ6</accession>
<feature type="transmembrane region" description="Helical" evidence="2">
    <location>
        <begin position="84"/>
        <end position="104"/>
    </location>
</feature>
<dbReference type="EMBL" id="VLLP01000001">
    <property type="protein sequence ID" value="TWJ28786.1"/>
    <property type="molecule type" value="Genomic_DNA"/>
</dbReference>
<evidence type="ECO:0000256" key="2">
    <source>
        <dbReference type="SAM" id="Phobius"/>
    </source>
</evidence>
<dbReference type="RefSeq" id="WP_145817311.1">
    <property type="nucleotide sequence ID" value="NZ_AP023438.1"/>
</dbReference>
<dbReference type="AlphaFoldDB" id="A0A562WEZ6"/>
<dbReference type="Proteomes" id="UP000319728">
    <property type="component" value="Unassembled WGS sequence"/>
</dbReference>
<organism evidence="3 4">
    <name type="scientific">Micromonospora sagamiensis</name>
    <dbReference type="NCBI Taxonomy" id="47875"/>
    <lineage>
        <taxon>Bacteria</taxon>
        <taxon>Bacillati</taxon>
        <taxon>Actinomycetota</taxon>
        <taxon>Actinomycetes</taxon>
        <taxon>Micromonosporales</taxon>
        <taxon>Micromonosporaceae</taxon>
        <taxon>Micromonospora</taxon>
    </lineage>
</organism>
<evidence type="ECO:0000256" key="1">
    <source>
        <dbReference type="SAM" id="MobiDB-lite"/>
    </source>
</evidence>
<keyword evidence="2" id="KW-0812">Transmembrane</keyword>
<keyword evidence="2" id="KW-0472">Membrane</keyword>
<comment type="caution">
    <text evidence="3">The sequence shown here is derived from an EMBL/GenBank/DDBJ whole genome shotgun (WGS) entry which is preliminary data.</text>
</comment>
<feature type="region of interest" description="Disordered" evidence="1">
    <location>
        <begin position="1"/>
        <end position="20"/>
    </location>
</feature>
<keyword evidence="4" id="KW-1185">Reference proteome</keyword>
<sequence length="110" mass="11524">MNLDEPSLMSEGSAPPGADIRFRADPEAGLQVIPLAGTRIGAVRGSEEGWNRCAAAHLDTKPIAIGALINGGGYLCVRTAQRRVMVSFGVPAAAVIPITVIFWVNVGRGR</sequence>
<evidence type="ECO:0000313" key="3">
    <source>
        <dbReference type="EMBL" id="TWJ28786.1"/>
    </source>
</evidence>
<gene>
    <name evidence="3" type="ORF">JD81_02292</name>
</gene>
<proteinExistence type="predicted"/>
<dbReference type="OrthoDB" id="9988053at2"/>
<keyword evidence="2" id="KW-1133">Transmembrane helix</keyword>
<evidence type="ECO:0000313" key="4">
    <source>
        <dbReference type="Proteomes" id="UP000319728"/>
    </source>
</evidence>